<dbReference type="EMBL" id="JAVREQ010000008">
    <property type="protein sequence ID" value="MDT0379469.1"/>
    <property type="molecule type" value="Genomic_DNA"/>
</dbReference>
<dbReference type="RefSeq" id="WP_311673260.1">
    <property type="nucleotide sequence ID" value="NZ_JAVREQ010000008.1"/>
</dbReference>
<dbReference type="Proteomes" id="UP001183414">
    <property type="component" value="Unassembled WGS sequence"/>
</dbReference>
<reference evidence="2" key="1">
    <citation type="submission" date="2023-07" db="EMBL/GenBank/DDBJ databases">
        <title>30 novel species of actinomycetes from the DSMZ collection.</title>
        <authorList>
            <person name="Nouioui I."/>
        </authorList>
    </citation>
    <scope>NUCLEOTIDE SEQUENCE [LARGE SCALE GENOMIC DNA]</scope>
    <source>
        <strain evidence="2">DSM 42041</strain>
    </source>
</reference>
<protein>
    <submittedName>
        <fullName evidence="1">Uncharacterized protein</fullName>
    </submittedName>
</protein>
<gene>
    <name evidence="1" type="ORF">RM572_11905</name>
</gene>
<accession>A0ABU2NR62</accession>
<evidence type="ECO:0000313" key="1">
    <source>
        <dbReference type="EMBL" id="MDT0379469.1"/>
    </source>
</evidence>
<sequence length="78" mass="8026">MSRVAPPCGLVHAVRQFFDARYEGALTQAVVAGPAVVVLVSLSQGVRGSGLALPYTDRRSDRSLNLCAPAATPDSTGG</sequence>
<proteinExistence type="predicted"/>
<evidence type="ECO:0000313" key="2">
    <source>
        <dbReference type="Proteomes" id="UP001183414"/>
    </source>
</evidence>
<organism evidence="1 2">
    <name type="scientific">Streptomyces hazeniae</name>
    <dbReference type="NCBI Taxonomy" id="3075538"/>
    <lineage>
        <taxon>Bacteria</taxon>
        <taxon>Bacillati</taxon>
        <taxon>Actinomycetota</taxon>
        <taxon>Actinomycetes</taxon>
        <taxon>Kitasatosporales</taxon>
        <taxon>Streptomycetaceae</taxon>
        <taxon>Streptomyces</taxon>
    </lineage>
</organism>
<comment type="caution">
    <text evidence="1">The sequence shown here is derived from an EMBL/GenBank/DDBJ whole genome shotgun (WGS) entry which is preliminary data.</text>
</comment>
<name>A0ABU2NR62_9ACTN</name>
<keyword evidence="2" id="KW-1185">Reference proteome</keyword>